<sequence length="133" mass="14222">MSTHTESVVNEQPTGLEDVVRSVRAVVRASRAVGEASADVLERELAMAISISEQIRDNVFSEKMLQEARTEGLPARLRSDAHRALDLAADAGAIVYNSALAFLENFADERRAPLASLHAAPTIPATAEPVSKG</sequence>
<name>A0A3B1APH1_9ZZZZ</name>
<dbReference type="AlphaFoldDB" id="A0A3B1APH1"/>
<protein>
    <submittedName>
        <fullName evidence="1">Uncharacterized protein</fullName>
    </submittedName>
</protein>
<evidence type="ECO:0000313" key="1">
    <source>
        <dbReference type="EMBL" id="VAW95834.1"/>
    </source>
</evidence>
<organism evidence="1">
    <name type="scientific">hydrothermal vent metagenome</name>
    <dbReference type="NCBI Taxonomy" id="652676"/>
    <lineage>
        <taxon>unclassified sequences</taxon>
        <taxon>metagenomes</taxon>
        <taxon>ecological metagenomes</taxon>
    </lineage>
</organism>
<gene>
    <name evidence="1" type="ORF">MNBD_GAMMA20-2213</name>
</gene>
<proteinExistence type="predicted"/>
<dbReference type="EMBL" id="UOFU01000082">
    <property type="protein sequence ID" value="VAW95834.1"/>
    <property type="molecule type" value="Genomic_DNA"/>
</dbReference>
<accession>A0A3B1APH1</accession>
<reference evidence="1" key="1">
    <citation type="submission" date="2018-06" db="EMBL/GenBank/DDBJ databases">
        <authorList>
            <person name="Zhirakovskaya E."/>
        </authorList>
    </citation>
    <scope>NUCLEOTIDE SEQUENCE</scope>
</reference>